<evidence type="ECO:0000313" key="9">
    <source>
        <dbReference type="Proteomes" id="UP000315971"/>
    </source>
</evidence>
<feature type="transmembrane region" description="Helical" evidence="6">
    <location>
        <begin position="98"/>
        <end position="118"/>
    </location>
</feature>
<protein>
    <submittedName>
        <fullName evidence="8">Predicted arabinose efflux permease, MFS family</fullName>
    </submittedName>
</protein>
<evidence type="ECO:0000256" key="4">
    <source>
        <dbReference type="ARBA" id="ARBA00022989"/>
    </source>
</evidence>
<accession>A0A521BGM0</accession>
<feature type="transmembrane region" description="Helical" evidence="6">
    <location>
        <begin position="371"/>
        <end position="389"/>
    </location>
</feature>
<feature type="transmembrane region" description="Helical" evidence="6">
    <location>
        <begin position="72"/>
        <end position="92"/>
    </location>
</feature>
<feature type="transmembrane region" description="Helical" evidence="6">
    <location>
        <begin position="213"/>
        <end position="237"/>
    </location>
</feature>
<organism evidence="8 9">
    <name type="scientific">Solitalea koreensis</name>
    <dbReference type="NCBI Taxonomy" id="543615"/>
    <lineage>
        <taxon>Bacteria</taxon>
        <taxon>Pseudomonadati</taxon>
        <taxon>Bacteroidota</taxon>
        <taxon>Sphingobacteriia</taxon>
        <taxon>Sphingobacteriales</taxon>
        <taxon>Sphingobacteriaceae</taxon>
        <taxon>Solitalea</taxon>
    </lineage>
</organism>
<evidence type="ECO:0000256" key="5">
    <source>
        <dbReference type="ARBA" id="ARBA00023136"/>
    </source>
</evidence>
<keyword evidence="3 6" id="KW-0812">Transmembrane</keyword>
<feature type="transmembrane region" description="Helical" evidence="6">
    <location>
        <begin position="298"/>
        <end position="319"/>
    </location>
</feature>
<evidence type="ECO:0000313" key="8">
    <source>
        <dbReference type="EMBL" id="SMO46254.1"/>
    </source>
</evidence>
<dbReference type="RefSeq" id="WP_142601686.1">
    <property type="nucleotide sequence ID" value="NZ_FXSZ01000002.1"/>
</dbReference>
<comment type="subcellular location">
    <subcellularLocation>
        <location evidence="1">Cell membrane</location>
        <topology evidence="1">Multi-pass membrane protein</topology>
    </subcellularLocation>
</comment>
<dbReference type="EMBL" id="FXSZ01000002">
    <property type="protein sequence ID" value="SMO46254.1"/>
    <property type="molecule type" value="Genomic_DNA"/>
</dbReference>
<feature type="domain" description="Major facilitator superfamily (MFS) profile" evidence="7">
    <location>
        <begin position="7"/>
        <end position="393"/>
    </location>
</feature>
<dbReference type="InterPro" id="IPR050189">
    <property type="entry name" value="MFS_Efflux_Transporters"/>
</dbReference>
<evidence type="ECO:0000256" key="1">
    <source>
        <dbReference type="ARBA" id="ARBA00004651"/>
    </source>
</evidence>
<dbReference type="CDD" id="cd17324">
    <property type="entry name" value="MFS_NepI_like"/>
    <property type="match status" value="1"/>
</dbReference>
<dbReference type="InterPro" id="IPR020846">
    <property type="entry name" value="MFS_dom"/>
</dbReference>
<keyword evidence="5 6" id="KW-0472">Membrane</keyword>
<dbReference type="PROSITE" id="PS50850">
    <property type="entry name" value="MFS"/>
    <property type="match status" value="1"/>
</dbReference>
<sequence length="399" mass="43784">MKKENTLLIIFAFINFTHLLDFMIMMPLGDLFMRIFKITPQQFSFLVSSYTISAGVAGFFSAFYVDKFDRKTALLLNYAGFCLGTLSCAFAKSFEVLLIARSITGIFGGVIGAMIIAIISDVFPYERRGFAMGVLTAGFSVAAVIGVPAGLYLALKMDWHFPFILIGSMGIILGLVLWKVMPSMNEHVVQSDKKFDNPILLMRDIVTDRNQRLALSLNFTIVVGQFLLIPFISQYLIRNVGLNQEQIPMVYLVGGLFTIFTMPLIGKLTDRLGAMKIFITVLLISIIPFVLITNLPKVSIVTALMVTTAFFIFGSGRMVPAQTITTAVVPPQKRGSFMSIRASVQQLGTAMASLLSGFMVTSTTTGPLLGYNYVGFLAVGVSCITLFIAPKLKVVKQIV</sequence>
<evidence type="ECO:0000259" key="7">
    <source>
        <dbReference type="PROSITE" id="PS50850"/>
    </source>
</evidence>
<dbReference type="SUPFAM" id="SSF103473">
    <property type="entry name" value="MFS general substrate transporter"/>
    <property type="match status" value="1"/>
</dbReference>
<feature type="transmembrane region" description="Helical" evidence="6">
    <location>
        <begin position="249"/>
        <end position="266"/>
    </location>
</feature>
<dbReference type="InterPro" id="IPR011701">
    <property type="entry name" value="MFS"/>
</dbReference>
<keyword evidence="4 6" id="KW-1133">Transmembrane helix</keyword>
<dbReference type="AlphaFoldDB" id="A0A521BGM0"/>
<dbReference type="Proteomes" id="UP000315971">
    <property type="component" value="Unassembled WGS sequence"/>
</dbReference>
<gene>
    <name evidence="8" type="ORF">SAMN06265350_102188</name>
</gene>
<keyword evidence="9" id="KW-1185">Reference proteome</keyword>
<keyword evidence="2" id="KW-1003">Cell membrane</keyword>
<dbReference type="Pfam" id="PF07690">
    <property type="entry name" value="MFS_1"/>
    <property type="match status" value="2"/>
</dbReference>
<name>A0A521BGM0_9SPHI</name>
<feature type="transmembrane region" description="Helical" evidence="6">
    <location>
        <begin position="7"/>
        <end position="25"/>
    </location>
</feature>
<evidence type="ECO:0000256" key="3">
    <source>
        <dbReference type="ARBA" id="ARBA00022692"/>
    </source>
</evidence>
<dbReference type="OrthoDB" id="9812221at2"/>
<dbReference type="PANTHER" id="PTHR43124:SF3">
    <property type="entry name" value="CHLORAMPHENICOL EFFLUX PUMP RV0191"/>
    <property type="match status" value="1"/>
</dbReference>
<feature type="transmembrane region" description="Helical" evidence="6">
    <location>
        <begin position="45"/>
        <end position="65"/>
    </location>
</feature>
<proteinExistence type="predicted"/>
<dbReference type="GO" id="GO:0022857">
    <property type="term" value="F:transmembrane transporter activity"/>
    <property type="evidence" value="ECO:0007669"/>
    <property type="project" value="InterPro"/>
</dbReference>
<evidence type="ECO:0000256" key="6">
    <source>
        <dbReference type="SAM" id="Phobius"/>
    </source>
</evidence>
<feature type="transmembrane region" description="Helical" evidence="6">
    <location>
        <begin position="340"/>
        <end position="359"/>
    </location>
</feature>
<feature type="transmembrane region" description="Helical" evidence="6">
    <location>
        <begin position="130"/>
        <end position="153"/>
    </location>
</feature>
<feature type="transmembrane region" description="Helical" evidence="6">
    <location>
        <begin position="159"/>
        <end position="178"/>
    </location>
</feature>
<dbReference type="Gene3D" id="1.20.1250.20">
    <property type="entry name" value="MFS general substrate transporter like domains"/>
    <property type="match status" value="1"/>
</dbReference>
<reference evidence="8 9" key="1">
    <citation type="submission" date="2017-05" db="EMBL/GenBank/DDBJ databases">
        <authorList>
            <person name="Varghese N."/>
            <person name="Submissions S."/>
        </authorList>
    </citation>
    <scope>NUCLEOTIDE SEQUENCE [LARGE SCALE GENOMIC DNA]</scope>
    <source>
        <strain evidence="8 9">DSM 21342</strain>
    </source>
</reference>
<dbReference type="GO" id="GO:0005886">
    <property type="term" value="C:plasma membrane"/>
    <property type="evidence" value="ECO:0007669"/>
    <property type="project" value="UniProtKB-SubCell"/>
</dbReference>
<feature type="transmembrane region" description="Helical" evidence="6">
    <location>
        <begin position="273"/>
        <end position="292"/>
    </location>
</feature>
<dbReference type="InterPro" id="IPR036259">
    <property type="entry name" value="MFS_trans_sf"/>
</dbReference>
<evidence type="ECO:0000256" key="2">
    <source>
        <dbReference type="ARBA" id="ARBA00022475"/>
    </source>
</evidence>
<dbReference type="PANTHER" id="PTHR43124">
    <property type="entry name" value="PURINE EFFLUX PUMP PBUE"/>
    <property type="match status" value="1"/>
</dbReference>